<dbReference type="SUPFAM" id="SSF56601">
    <property type="entry name" value="beta-lactamase/transpeptidase-like"/>
    <property type="match status" value="1"/>
</dbReference>
<keyword evidence="5" id="KW-1185">Reference proteome</keyword>
<evidence type="ECO:0000259" key="3">
    <source>
        <dbReference type="Pfam" id="PF11954"/>
    </source>
</evidence>
<protein>
    <submittedName>
        <fullName evidence="4">Serine hydrolase</fullName>
    </submittedName>
</protein>
<feature type="domain" description="Beta-lactamase-related" evidence="2">
    <location>
        <begin position="26"/>
        <end position="353"/>
    </location>
</feature>
<evidence type="ECO:0000256" key="1">
    <source>
        <dbReference type="SAM" id="SignalP"/>
    </source>
</evidence>
<dbReference type="InterPro" id="IPR021860">
    <property type="entry name" value="Peptidase_S12_Pab87-rel_C"/>
</dbReference>
<feature type="chain" id="PRO_5022712641" evidence="1">
    <location>
        <begin position="20"/>
        <end position="501"/>
    </location>
</feature>
<feature type="domain" description="Peptidase S12 Pab87-related C-terminal" evidence="3">
    <location>
        <begin position="403"/>
        <end position="495"/>
    </location>
</feature>
<reference evidence="5" key="1">
    <citation type="submission" date="2019-08" db="EMBL/GenBank/DDBJ databases">
        <title>Limnoglobus roseus gen. nov., sp. nov., a novel freshwater planctomycete with a giant genome from the family Gemmataceae.</title>
        <authorList>
            <person name="Kulichevskaya I.S."/>
            <person name="Naumoff D.G."/>
            <person name="Miroshnikov K."/>
            <person name="Ivanova A."/>
            <person name="Philippov D.A."/>
            <person name="Hakobyan A."/>
            <person name="Rijpstra I.C."/>
            <person name="Sinninghe Damste J.S."/>
            <person name="Liesack W."/>
            <person name="Dedysh S.N."/>
        </authorList>
    </citation>
    <scope>NUCLEOTIDE SEQUENCE [LARGE SCALE GENOMIC DNA]</scope>
    <source>
        <strain evidence="5">PX52</strain>
    </source>
</reference>
<dbReference type="InterPro" id="IPR001466">
    <property type="entry name" value="Beta-lactam-related"/>
</dbReference>
<sequence length="501" mass="55287">MRRALALLSLVLFVPIVPAADPLDGFDDAVRKAMKLHAVPGLGVAIIKDGKVVLAKGYGVREVGKPEAVTENSLFAIGSVSKSFTAALAAMLVDEGKLKWDDRIKEHVSDFQMKDNYLTEEIRLRDTLSHRTGLDRHDMVWYGGRFTTPQLVTKLRDMKPAHQFRTNFVYNNLMYMVAGQTVAKVVGKSWDDVVAERLFKPLGMATANTSTAKLPKDGDVAMPHERRKKGLAMAVPWLNIDCIGPAGSINASAADMAKYVQFQLTRGKVGDKRLVKAAVFDEMHKAQMLVPKGISLFNGDAKSSAYGFGWFLSDYHGRTLIEHGGNIDGMTAQVGFLPDEKLGVVFLANLGTSTLPAALMFDTFDRYLGLPLTNDRVEGTSLLMWAVAAGTQVAGVQFNESKRQKDAKPPVPLADFAGKYEDTLYEAVELTTVGDKLRLKWTNFAYDLEFWQFGTFRGTDPDGRWPSIGVHFLLDENGQPTEMKLAGLNVDDVRFKRKKGS</sequence>
<accession>A0A5C1A956</accession>
<dbReference type="Gene3D" id="3.40.710.10">
    <property type="entry name" value="DD-peptidase/beta-lactamase superfamily"/>
    <property type="match status" value="1"/>
</dbReference>
<organism evidence="4 5">
    <name type="scientific">Limnoglobus roseus</name>
    <dbReference type="NCBI Taxonomy" id="2598579"/>
    <lineage>
        <taxon>Bacteria</taxon>
        <taxon>Pseudomonadati</taxon>
        <taxon>Planctomycetota</taxon>
        <taxon>Planctomycetia</taxon>
        <taxon>Gemmatales</taxon>
        <taxon>Gemmataceae</taxon>
        <taxon>Limnoglobus</taxon>
    </lineage>
</organism>
<dbReference type="PANTHER" id="PTHR46825:SF15">
    <property type="entry name" value="BETA-LACTAMASE-RELATED DOMAIN-CONTAINING PROTEIN"/>
    <property type="match status" value="1"/>
</dbReference>
<dbReference type="EMBL" id="CP042425">
    <property type="protein sequence ID" value="QEL14342.1"/>
    <property type="molecule type" value="Genomic_DNA"/>
</dbReference>
<feature type="signal peptide" evidence="1">
    <location>
        <begin position="1"/>
        <end position="19"/>
    </location>
</feature>
<dbReference type="AlphaFoldDB" id="A0A5C1A956"/>
<dbReference type="Gene3D" id="2.40.128.600">
    <property type="match status" value="1"/>
</dbReference>
<name>A0A5C1A956_9BACT</name>
<dbReference type="RefSeq" id="WP_149109239.1">
    <property type="nucleotide sequence ID" value="NZ_CP042425.1"/>
</dbReference>
<keyword evidence="1" id="KW-0732">Signal</keyword>
<dbReference type="GO" id="GO:0016787">
    <property type="term" value="F:hydrolase activity"/>
    <property type="evidence" value="ECO:0007669"/>
    <property type="project" value="UniProtKB-KW"/>
</dbReference>
<evidence type="ECO:0000259" key="2">
    <source>
        <dbReference type="Pfam" id="PF00144"/>
    </source>
</evidence>
<gene>
    <name evidence="4" type="ORF">PX52LOC_01230</name>
</gene>
<dbReference type="Proteomes" id="UP000324974">
    <property type="component" value="Chromosome"/>
</dbReference>
<evidence type="ECO:0000313" key="4">
    <source>
        <dbReference type="EMBL" id="QEL14342.1"/>
    </source>
</evidence>
<evidence type="ECO:0000313" key="5">
    <source>
        <dbReference type="Proteomes" id="UP000324974"/>
    </source>
</evidence>
<dbReference type="Pfam" id="PF11954">
    <property type="entry name" value="DUF3471"/>
    <property type="match status" value="1"/>
</dbReference>
<dbReference type="InterPro" id="IPR050491">
    <property type="entry name" value="AmpC-like"/>
</dbReference>
<dbReference type="OrthoDB" id="284523at2"/>
<keyword evidence="4" id="KW-0378">Hydrolase</keyword>
<dbReference type="Pfam" id="PF00144">
    <property type="entry name" value="Beta-lactamase"/>
    <property type="match status" value="1"/>
</dbReference>
<dbReference type="KEGG" id="lrs:PX52LOC_01230"/>
<proteinExistence type="predicted"/>
<dbReference type="PANTHER" id="PTHR46825">
    <property type="entry name" value="D-ALANYL-D-ALANINE-CARBOXYPEPTIDASE/ENDOPEPTIDASE AMPH"/>
    <property type="match status" value="1"/>
</dbReference>
<dbReference type="InterPro" id="IPR012338">
    <property type="entry name" value="Beta-lactam/transpept-like"/>
</dbReference>